<evidence type="ECO:0000256" key="3">
    <source>
        <dbReference type="ARBA" id="ARBA00022692"/>
    </source>
</evidence>
<feature type="transmembrane region" description="Helical" evidence="6">
    <location>
        <begin position="63"/>
        <end position="81"/>
    </location>
</feature>
<keyword evidence="5 6" id="KW-0472">Membrane</keyword>
<reference evidence="9" key="1">
    <citation type="journal article" date="2019" name="Int. J. Syst. Evol. Microbiol.">
        <title>The Global Catalogue of Microorganisms (GCM) 10K type strain sequencing project: providing services to taxonomists for standard genome sequencing and annotation.</title>
        <authorList>
            <consortium name="The Broad Institute Genomics Platform"/>
            <consortium name="The Broad Institute Genome Sequencing Center for Infectious Disease"/>
            <person name="Wu L."/>
            <person name="Ma J."/>
        </authorList>
    </citation>
    <scope>NUCLEOTIDE SEQUENCE [LARGE SCALE GENOMIC DNA]</scope>
    <source>
        <strain evidence="9">JCM 32226</strain>
    </source>
</reference>
<accession>A0ABP8QG07</accession>
<feature type="transmembrane region" description="Helical" evidence="6">
    <location>
        <begin position="29"/>
        <end position="51"/>
    </location>
</feature>
<dbReference type="PANTHER" id="PTHR32322">
    <property type="entry name" value="INNER MEMBRANE TRANSPORTER"/>
    <property type="match status" value="1"/>
</dbReference>
<feature type="domain" description="EamA" evidence="7">
    <location>
        <begin position="150"/>
        <end position="281"/>
    </location>
</feature>
<evidence type="ECO:0000259" key="7">
    <source>
        <dbReference type="Pfam" id="PF00892"/>
    </source>
</evidence>
<dbReference type="InterPro" id="IPR050638">
    <property type="entry name" value="AA-Vitamin_Transporters"/>
</dbReference>
<evidence type="ECO:0000256" key="6">
    <source>
        <dbReference type="SAM" id="Phobius"/>
    </source>
</evidence>
<evidence type="ECO:0000256" key="4">
    <source>
        <dbReference type="ARBA" id="ARBA00022989"/>
    </source>
</evidence>
<dbReference type="EMBL" id="BAABFC010000015">
    <property type="protein sequence ID" value="GAA4501144.1"/>
    <property type="molecule type" value="Genomic_DNA"/>
</dbReference>
<feature type="domain" description="EamA" evidence="7">
    <location>
        <begin position="10"/>
        <end position="136"/>
    </location>
</feature>
<dbReference type="Pfam" id="PF00892">
    <property type="entry name" value="EamA"/>
    <property type="match status" value="2"/>
</dbReference>
<evidence type="ECO:0000313" key="8">
    <source>
        <dbReference type="EMBL" id="GAA4501144.1"/>
    </source>
</evidence>
<feature type="transmembrane region" description="Helical" evidence="6">
    <location>
        <begin position="266"/>
        <end position="286"/>
    </location>
</feature>
<dbReference type="Gene3D" id="1.10.3730.20">
    <property type="match status" value="1"/>
</dbReference>
<keyword evidence="2" id="KW-1003">Cell membrane</keyword>
<evidence type="ECO:0000256" key="2">
    <source>
        <dbReference type="ARBA" id="ARBA00022475"/>
    </source>
</evidence>
<dbReference type="PANTHER" id="PTHR32322:SF18">
    <property type="entry name" value="S-ADENOSYLMETHIONINE_S-ADENOSYLHOMOCYSTEINE TRANSPORTER"/>
    <property type="match status" value="1"/>
</dbReference>
<dbReference type="InterPro" id="IPR000620">
    <property type="entry name" value="EamA_dom"/>
</dbReference>
<evidence type="ECO:0000256" key="1">
    <source>
        <dbReference type="ARBA" id="ARBA00004651"/>
    </source>
</evidence>
<evidence type="ECO:0000256" key="5">
    <source>
        <dbReference type="ARBA" id="ARBA00023136"/>
    </source>
</evidence>
<feature type="transmembrane region" description="Helical" evidence="6">
    <location>
        <begin position="181"/>
        <end position="199"/>
    </location>
</feature>
<comment type="caution">
    <text evidence="8">The sequence shown here is derived from an EMBL/GenBank/DDBJ whole genome shotgun (WGS) entry which is preliminary data.</text>
</comment>
<feature type="transmembrane region" description="Helical" evidence="6">
    <location>
        <begin position="211"/>
        <end position="229"/>
    </location>
</feature>
<keyword evidence="9" id="KW-1185">Reference proteome</keyword>
<dbReference type="Proteomes" id="UP001501321">
    <property type="component" value="Unassembled WGS sequence"/>
</dbReference>
<dbReference type="SUPFAM" id="SSF103481">
    <property type="entry name" value="Multidrug resistance efflux transporter EmrE"/>
    <property type="match status" value="2"/>
</dbReference>
<dbReference type="InterPro" id="IPR037185">
    <property type="entry name" value="EmrE-like"/>
</dbReference>
<keyword evidence="3 6" id="KW-0812">Transmembrane</keyword>
<protein>
    <submittedName>
        <fullName evidence="8">DMT family transporter</fullName>
    </submittedName>
</protein>
<keyword evidence="4 6" id="KW-1133">Transmembrane helix</keyword>
<name>A0ABP8QG07_9GAMM</name>
<comment type="subcellular location">
    <subcellularLocation>
        <location evidence="1">Cell membrane</location>
        <topology evidence="1">Multi-pass membrane protein</topology>
    </subcellularLocation>
</comment>
<feature type="transmembrane region" description="Helical" evidence="6">
    <location>
        <begin position="122"/>
        <end position="138"/>
    </location>
</feature>
<sequence>MPLLPLASLTLAMSLWASAFIALKHILAIWGPGQVIFGRMLVASCCFLLMYKGLGKFRYQAGDWRWLLLMTLAEPCFYFLLEANALRFTTAGQAGMITSTLPLLVGLVAYFMLGERVAARQWLGFLLAMAGVTVLSLSGTQSDNASNPLLGNLLEFGAMLCAAVYSVVLKKMSSRYSPLTLTSLQAFTGTLFFLPLALTEPWPQQVGAMELGIIFYLGTCITLGAYLLFNWAITKMPVTIANAYINLIPVFTLLFAYLVLGETLNSTQLMASSLVLVGVVLSQLPLRRRGAVPA</sequence>
<organism evidence="8 9">
    <name type="scientific">Pseudaeromonas paramecii</name>
    <dbReference type="NCBI Taxonomy" id="2138166"/>
    <lineage>
        <taxon>Bacteria</taxon>
        <taxon>Pseudomonadati</taxon>
        <taxon>Pseudomonadota</taxon>
        <taxon>Gammaproteobacteria</taxon>
        <taxon>Aeromonadales</taxon>
        <taxon>Aeromonadaceae</taxon>
        <taxon>Pseudaeromonas</taxon>
    </lineage>
</organism>
<feature type="transmembrane region" description="Helical" evidence="6">
    <location>
        <begin position="241"/>
        <end position="260"/>
    </location>
</feature>
<evidence type="ECO:0000313" key="9">
    <source>
        <dbReference type="Proteomes" id="UP001501321"/>
    </source>
</evidence>
<feature type="transmembrane region" description="Helical" evidence="6">
    <location>
        <begin position="93"/>
        <end position="113"/>
    </location>
</feature>
<proteinExistence type="predicted"/>
<gene>
    <name evidence="8" type="ORF">GCM10023095_23930</name>
</gene>
<feature type="transmembrane region" description="Helical" evidence="6">
    <location>
        <begin position="150"/>
        <end position="169"/>
    </location>
</feature>